<organism evidence="2 3">
    <name type="scientific">Mobilicoccus caccae</name>
    <dbReference type="NCBI Taxonomy" id="1859295"/>
    <lineage>
        <taxon>Bacteria</taxon>
        <taxon>Bacillati</taxon>
        <taxon>Actinomycetota</taxon>
        <taxon>Actinomycetes</taxon>
        <taxon>Micrococcales</taxon>
        <taxon>Dermatophilaceae</taxon>
        <taxon>Mobilicoccus</taxon>
    </lineage>
</organism>
<protein>
    <recommendedName>
        <fullName evidence="4">Mannosyltransferase</fullName>
    </recommendedName>
</protein>
<evidence type="ECO:0008006" key="4">
    <source>
        <dbReference type="Google" id="ProtNLM"/>
    </source>
</evidence>
<proteinExistence type="predicted"/>
<name>A0ABQ6IL49_9MICO</name>
<dbReference type="RefSeq" id="WP_284302687.1">
    <property type="nucleotide sequence ID" value="NZ_BSUO01000001.1"/>
</dbReference>
<gene>
    <name evidence="2" type="ORF">GCM10025883_06780</name>
</gene>
<feature type="transmembrane region" description="Helical" evidence="1">
    <location>
        <begin position="140"/>
        <end position="161"/>
    </location>
</feature>
<evidence type="ECO:0000313" key="2">
    <source>
        <dbReference type="EMBL" id="GMA38633.1"/>
    </source>
</evidence>
<keyword evidence="1" id="KW-0812">Transmembrane</keyword>
<reference evidence="3" key="1">
    <citation type="journal article" date="2019" name="Int. J. Syst. Evol. Microbiol.">
        <title>The Global Catalogue of Microorganisms (GCM) 10K type strain sequencing project: providing services to taxonomists for standard genome sequencing and annotation.</title>
        <authorList>
            <consortium name="The Broad Institute Genomics Platform"/>
            <consortium name="The Broad Institute Genome Sequencing Center for Infectious Disease"/>
            <person name="Wu L."/>
            <person name="Ma J."/>
        </authorList>
    </citation>
    <scope>NUCLEOTIDE SEQUENCE [LARGE SCALE GENOMIC DNA]</scope>
    <source>
        <strain evidence="3">NBRC 113072</strain>
    </source>
</reference>
<accession>A0ABQ6IL49</accession>
<feature type="transmembrane region" description="Helical" evidence="1">
    <location>
        <begin position="113"/>
        <end position="133"/>
    </location>
</feature>
<keyword evidence="1" id="KW-0472">Membrane</keyword>
<keyword evidence="3" id="KW-1185">Reference proteome</keyword>
<evidence type="ECO:0000256" key="1">
    <source>
        <dbReference type="SAM" id="Phobius"/>
    </source>
</evidence>
<comment type="caution">
    <text evidence="2">The sequence shown here is derived from an EMBL/GenBank/DDBJ whole genome shotgun (WGS) entry which is preliminary data.</text>
</comment>
<evidence type="ECO:0000313" key="3">
    <source>
        <dbReference type="Proteomes" id="UP001157126"/>
    </source>
</evidence>
<dbReference type="EMBL" id="BSUO01000001">
    <property type="protein sequence ID" value="GMA38633.1"/>
    <property type="molecule type" value="Genomic_DNA"/>
</dbReference>
<feature type="transmembrane region" description="Helical" evidence="1">
    <location>
        <begin position="91"/>
        <end position="107"/>
    </location>
</feature>
<sequence length="315" mass="32589">MLAGIGRAGLFAVALPVAGLVLTLVALAATALGDPALTGSPFALLAWWWLPVPVLVMLLPAAPTGEAREVGDSAPSPGGVASSQRPGTHRIVVAVALALLPLAYVVGTNGNYWIAQSRAAVFWVVAGVVLLAGLPVQQRVYTAGAAVFALIVAALSLGYGYRYTPPLEAAVRPALTAVTTVSPEGATLRLTAEDAATSRQLAAVAAEHHLEGVPMLDVTGASPGYIRQLGGHPVGSSWLLGGYRGSLDAALAAVSHDREMLDGAWVLDAPDSRRRIEGLLPALGRSPDPDYEVVTTFTHHLGYEVQLLRPVIDGT</sequence>
<feature type="transmembrane region" description="Helical" evidence="1">
    <location>
        <begin position="43"/>
        <end position="62"/>
    </location>
</feature>
<keyword evidence="1" id="KW-1133">Transmembrane helix</keyword>
<dbReference type="Proteomes" id="UP001157126">
    <property type="component" value="Unassembled WGS sequence"/>
</dbReference>